<dbReference type="AlphaFoldDB" id="A0A6J4SEX9"/>
<gene>
    <name evidence="1" type="ORF">AVDCRST_MAG38-2960</name>
</gene>
<evidence type="ECO:0000313" key="1">
    <source>
        <dbReference type="EMBL" id="CAA9496566.1"/>
    </source>
</evidence>
<proteinExistence type="predicted"/>
<dbReference type="EMBL" id="CADCVJ010000240">
    <property type="protein sequence ID" value="CAA9496566.1"/>
    <property type="molecule type" value="Genomic_DNA"/>
</dbReference>
<organism evidence="1">
    <name type="scientific">uncultured Solirubrobacteraceae bacterium</name>
    <dbReference type="NCBI Taxonomy" id="1162706"/>
    <lineage>
        <taxon>Bacteria</taxon>
        <taxon>Bacillati</taxon>
        <taxon>Actinomycetota</taxon>
        <taxon>Thermoleophilia</taxon>
        <taxon>Solirubrobacterales</taxon>
        <taxon>Solirubrobacteraceae</taxon>
        <taxon>environmental samples</taxon>
    </lineage>
</organism>
<reference evidence="1" key="1">
    <citation type="submission" date="2020-02" db="EMBL/GenBank/DDBJ databases">
        <authorList>
            <person name="Meier V. D."/>
        </authorList>
    </citation>
    <scope>NUCLEOTIDE SEQUENCE</scope>
    <source>
        <strain evidence="1">AVDCRST_MAG38</strain>
    </source>
</reference>
<accession>A0A6J4SEX9</accession>
<protein>
    <submittedName>
        <fullName evidence="1">Uncharacterized protein</fullName>
    </submittedName>
</protein>
<name>A0A6J4SEX9_9ACTN</name>
<sequence>MRAQIAPWLYRAKWSTRRCLSFAQFGTSGGTSTAAVGRVNSRAVSCHCPGGSGGPVQRQLGSDVAGQHNSSLTRVQPVFGAAIERDPTGSTWLHRLLDAAGARPLLRSLVDQPGDLIPDTAAPSSSKKADLACFEVGVPPDRRLLSWCVEHPERLRVPPAVASTDSDRNRRKLICDDPPGSRAAAQEEARVFVENGDVNDNVWKRFERETEVDCVLATDRLVLCIEGKRDERLARHSTWLRHRNQVARNLEAASRIAGARRRFAVLVCVENEGDPVGDPAFVRHEMSAASPHLFAAERQMLAERPAVASHARRQYGGQCCLSREAAVPADLGRRPLRPALPA</sequence>